<dbReference type="EMBL" id="OOIN01000020">
    <property type="protein sequence ID" value="SPO27916.1"/>
    <property type="molecule type" value="Genomic_DNA"/>
</dbReference>
<keyword evidence="2" id="KW-0805">Transcription regulation</keyword>
<comment type="subcellular location">
    <subcellularLocation>
        <location evidence="1">Nucleus</location>
    </subcellularLocation>
</comment>
<evidence type="ECO:0000259" key="6">
    <source>
        <dbReference type="PROSITE" id="PS51821"/>
    </source>
</evidence>
<dbReference type="GO" id="GO:0005634">
    <property type="term" value="C:nucleus"/>
    <property type="evidence" value="ECO:0007669"/>
    <property type="project" value="UniProtKB-SubCell"/>
</dbReference>
<evidence type="ECO:0000256" key="2">
    <source>
        <dbReference type="ARBA" id="ARBA00023015"/>
    </source>
</evidence>
<keyword evidence="3" id="KW-0804">Transcription</keyword>
<evidence type="ECO:0000256" key="5">
    <source>
        <dbReference type="SAM" id="MobiDB-lite"/>
    </source>
</evidence>
<dbReference type="InterPro" id="IPR021740">
    <property type="entry name" value="Velvet"/>
</dbReference>
<dbReference type="AlphaFoldDB" id="A0A5C3EE48"/>
<evidence type="ECO:0000313" key="8">
    <source>
        <dbReference type="Proteomes" id="UP000324022"/>
    </source>
</evidence>
<name>A0A5C3EE48_9BASI</name>
<feature type="compositionally biased region" description="Basic and acidic residues" evidence="5">
    <location>
        <begin position="109"/>
        <end position="123"/>
    </location>
</feature>
<keyword evidence="4" id="KW-0539">Nucleus</keyword>
<feature type="compositionally biased region" description="Basic and acidic residues" evidence="5">
    <location>
        <begin position="398"/>
        <end position="407"/>
    </location>
</feature>
<dbReference type="PROSITE" id="PS51821">
    <property type="entry name" value="VELVET"/>
    <property type="match status" value="1"/>
</dbReference>
<dbReference type="Proteomes" id="UP000324022">
    <property type="component" value="Unassembled WGS sequence"/>
</dbReference>
<proteinExistence type="predicted"/>
<dbReference type="Gene3D" id="2.60.40.3960">
    <property type="entry name" value="Velvet domain"/>
    <property type="match status" value="1"/>
</dbReference>
<dbReference type="InterPro" id="IPR038491">
    <property type="entry name" value="Velvet_dom_sf"/>
</dbReference>
<evidence type="ECO:0000313" key="7">
    <source>
        <dbReference type="EMBL" id="SPO27916.1"/>
    </source>
</evidence>
<dbReference type="PANTHER" id="PTHR33572:SF3">
    <property type="entry name" value="VELVET COMPLEX SUBUNIT B"/>
    <property type="match status" value="1"/>
</dbReference>
<feature type="region of interest" description="Disordered" evidence="5">
    <location>
        <begin position="397"/>
        <end position="421"/>
    </location>
</feature>
<reference evidence="7 8" key="1">
    <citation type="submission" date="2018-03" db="EMBL/GenBank/DDBJ databases">
        <authorList>
            <person name="Guldener U."/>
        </authorList>
    </citation>
    <scope>NUCLEOTIDE SEQUENCE [LARGE SCALE GENOMIC DNA]</scope>
    <source>
        <strain evidence="7 8">NBRC100155</strain>
    </source>
</reference>
<organism evidence="7 8">
    <name type="scientific">Ustilago trichophora</name>
    <dbReference type="NCBI Taxonomy" id="86804"/>
    <lineage>
        <taxon>Eukaryota</taxon>
        <taxon>Fungi</taxon>
        <taxon>Dikarya</taxon>
        <taxon>Basidiomycota</taxon>
        <taxon>Ustilaginomycotina</taxon>
        <taxon>Ustilaginomycetes</taxon>
        <taxon>Ustilaginales</taxon>
        <taxon>Ustilaginaceae</taxon>
        <taxon>Ustilago</taxon>
    </lineage>
</organism>
<feature type="domain" description="Velvet" evidence="6">
    <location>
        <begin position="202"/>
        <end position="397"/>
    </location>
</feature>
<gene>
    <name evidence="7" type="ORF">UTRI_05059</name>
</gene>
<dbReference type="PANTHER" id="PTHR33572">
    <property type="entry name" value="SPORE DEVELOPMENT REGULATOR VOSA"/>
    <property type="match status" value="1"/>
</dbReference>
<protein>
    <recommendedName>
        <fullName evidence="6">Velvet domain-containing protein</fullName>
    </recommendedName>
</protein>
<feature type="region of interest" description="Disordered" evidence="5">
    <location>
        <begin position="1"/>
        <end position="182"/>
    </location>
</feature>
<evidence type="ECO:0000256" key="3">
    <source>
        <dbReference type="ARBA" id="ARBA00023163"/>
    </source>
</evidence>
<dbReference type="InterPro" id="IPR037525">
    <property type="entry name" value="Velvet_dom"/>
</dbReference>
<accession>A0A5C3EE48</accession>
<evidence type="ECO:0000256" key="1">
    <source>
        <dbReference type="ARBA" id="ARBA00004123"/>
    </source>
</evidence>
<evidence type="ECO:0000256" key="4">
    <source>
        <dbReference type="ARBA" id="ARBA00023242"/>
    </source>
</evidence>
<feature type="compositionally biased region" description="Basic and acidic residues" evidence="5">
    <location>
        <begin position="8"/>
        <end position="18"/>
    </location>
</feature>
<sequence length="421" mass="46672">MSIPNKDAPADQQHRSKSADQQLQQCIDNTSRHDAHDIYPERHRMHPENSHHDNNSFSMRPPPLPSSSRVPMAPQSASRGDASQSVASTQLPGMRSFPTEAYGTGRTYGGERKEQHRDQHPDRLSSPTIASYPHRTQQSHRESYRDTAPYGNDEHSSASESRPPRISHGAPSPVNNGGVRLHELRTGPTAPPPMLTCLPHHSNDHRTYKLIIRQQPKQGRLCGLGSKDKRPLDPLPILQLRILKEDGTEDEDAENSSNLILQVSLRKEDPNARTHSDAVLVESNDPSYPWTRMLEGRLVASANVARDLDGSRACFFVFTDLSIRQEGQFRLAFKLIAIGPPSLPTMGASSTNAGGQVLAEALTEPFAIYSPRRFPGMTESTELAKCLARQGIQVPVRNDVRGKKEQPDSYTASTDDKDNLD</sequence>
<feature type="compositionally biased region" description="Basic and acidic residues" evidence="5">
    <location>
        <begin position="30"/>
        <end position="54"/>
    </location>
</feature>
<dbReference type="OrthoDB" id="1746739at2759"/>
<dbReference type="Pfam" id="PF11754">
    <property type="entry name" value="Velvet"/>
    <property type="match status" value="2"/>
</dbReference>
<feature type="compositionally biased region" description="Polar residues" evidence="5">
    <location>
        <begin position="75"/>
        <end position="91"/>
    </location>
</feature>
<feature type="compositionally biased region" description="Polar residues" evidence="5">
    <location>
        <begin position="19"/>
        <end position="29"/>
    </location>
</feature>
<keyword evidence="8" id="KW-1185">Reference proteome</keyword>